<dbReference type="PROSITE" id="PS00178">
    <property type="entry name" value="AA_TRNA_LIGASE_I"/>
    <property type="match status" value="1"/>
</dbReference>
<name>G3BAG5_CANTC</name>
<feature type="domain" description="Leucyl-tRNA synthetase editing" evidence="15">
    <location>
        <begin position="281"/>
        <end position="457"/>
    </location>
</feature>
<dbReference type="GO" id="GO:0005759">
    <property type="term" value="C:mitochondrial matrix"/>
    <property type="evidence" value="ECO:0007669"/>
    <property type="project" value="UniProtKB-SubCell"/>
</dbReference>
<dbReference type="Pfam" id="PF09334">
    <property type="entry name" value="tRNA-synt_1g"/>
    <property type="match status" value="1"/>
</dbReference>
<feature type="domain" description="Methionyl/Valyl/Leucyl/Isoleucyl-tRNA synthetase anticodon-binding" evidence="13">
    <location>
        <begin position="793"/>
        <end position="889"/>
    </location>
</feature>
<feature type="domain" description="Aminoacyl-tRNA synthetase class Ia" evidence="12">
    <location>
        <begin position="681"/>
        <end position="732"/>
    </location>
</feature>
<evidence type="ECO:0000256" key="1">
    <source>
        <dbReference type="ARBA" id="ARBA00004305"/>
    </source>
</evidence>
<evidence type="ECO:0000256" key="8">
    <source>
        <dbReference type="ARBA" id="ARBA00023146"/>
    </source>
</evidence>
<dbReference type="GO" id="GO:0005524">
    <property type="term" value="F:ATP binding"/>
    <property type="evidence" value="ECO:0007669"/>
    <property type="project" value="UniProtKB-KW"/>
</dbReference>
<dbReference type="KEGG" id="cten:18249928"/>
<dbReference type="FunFam" id="3.40.50.620:FF:000003">
    <property type="entry name" value="Leucine--tRNA ligase"/>
    <property type="match status" value="1"/>
</dbReference>
<dbReference type="EMBL" id="GL996527">
    <property type="protein sequence ID" value="EGV62054.1"/>
    <property type="molecule type" value="Genomic_DNA"/>
</dbReference>
<accession>G3BAG5</accession>
<proteinExistence type="inferred from homology"/>
<dbReference type="HOGENOM" id="CLU_004427_0_0_1"/>
<dbReference type="InterPro" id="IPR001412">
    <property type="entry name" value="aa-tRNA-synth_I_CS"/>
</dbReference>
<dbReference type="InterPro" id="IPR009008">
    <property type="entry name" value="Val/Leu/Ile-tRNA-synth_edit"/>
</dbReference>
<evidence type="ECO:0000313" key="17">
    <source>
        <dbReference type="Proteomes" id="UP000000707"/>
    </source>
</evidence>
<dbReference type="AlphaFoldDB" id="G3BAG5"/>
<evidence type="ECO:0000256" key="10">
    <source>
        <dbReference type="ARBA" id="ARBA00047469"/>
    </source>
</evidence>
<dbReference type="InterPro" id="IPR013155">
    <property type="entry name" value="M/V/L/I-tRNA-synth_anticd-bd"/>
</dbReference>
<dbReference type="GO" id="GO:0004823">
    <property type="term" value="F:leucine-tRNA ligase activity"/>
    <property type="evidence" value="ECO:0007669"/>
    <property type="project" value="UniProtKB-EC"/>
</dbReference>
<comment type="subcellular location">
    <subcellularLocation>
        <location evidence="1">Mitochondrion matrix</location>
    </subcellularLocation>
</comment>
<evidence type="ECO:0000256" key="4">
    <source>
        <dbReference type="ARBA" id="ARBA00022598"/>
    </source>
</evidence>
<dbReference type="CDD" id="cd00812">
    <property type="entry name" value="LeuRS_core"/>
    <property type="match status" value="1"/>
</dbReference>
<evidence type="ECO:0000259" key="14">
    <source>
        <dbReference type="Pfam" id="PF09334"/>
    </source>
</evidence>
<dbReference type="InterPro" id="IPR009080">
    <property type="entry name" value="tRNAsynth_Ia_anticodon-bd"/>
</dbReference>
<evidence type="ECO:0000256" key="2">
    <source>
        <dbReference type="ARBA" id="ARBA00005594"/>
    </source>
</evidence>
<evidence type="ECO:0000259" key="13">
    <source>
        <dbReference type="Pfam" id="PF08264"/>
    </source>
</evidence>
<evidence type="ECO:0000256" key="3">
    <source>
        <dbReference type="ARBA" id="ARBA00013164"/>
    </source>
</evidence>
<protein>
    <recommendedName>
        <fullName evidence="3">leucine--tRNA ligase</fullName>
        <ecNumber evidence="3">6.1.1.4</ecNumber>
    </recommendedName>
    <alternativeName>
        <fullName evidence="9">Leucyl-tRNA synthetase</fullName>
    </alternativeName>
</protein>
<dbReference type="Pfam" id="PF00133">
    <property type="entry name" value="tRNA-synt_1"/>
    <property type="match status" value="2"/>
</dbReference>
<dbReference type="SUPFAM" id="SSF47323">
    <property type="entry name" value="Anticodon-binding domain of a subclass of class I aminoacyl-tRNA synthetases"/>
    <property type="match status" value="1"/>
</dbReference>
<dbReference type="FunFam" id="3.40.50.620:FF:000100">
    <property type="entry name" value="probable leucine--tRNA ligase, mitochondrial"/>
    <property type="match status" value="1"/>
</dbReference>
<dbReference type="GO" id="GO:0002161">
    <property type="term" value="F:aminoacyl-tRNA deacylase activity"/>
    <property type="evidence" value="ECO:0007669"/>
    <property type="project" value="InterPro"/>
</dbReference>
<reference evidence="16 17" key="1">
    <citation type="journal article" date="2011" name="Proc. Natl. Acad. Sci. U.S.A.">
        <title>Comparative genomics of xylose-fermenting fungi for enhanced biofuel production.</title>
        <authorList>
            <person name="Wohlbach D.J."/>
            <person name="Kuo A."/>
            <person name="Sato T.K."/>
            <person name="Potts K.M."/>
            <person name="Salamov A.A."/>
            <person name="LaButti K.M."/>
            <person name="Sun H."/>
            <person name="Clum A."/>
            <person name="Pangilinan J.L."/>
            <person name="Lindquist E.A."/>
            <person name="Lucas S."/>
            <person name="Lapidus A."/>
            <person name="Jin M."/>
            <person name="Gunawan C."/>
            <person name="Balan V."/>
            <person name="Dale B.E."/>
            <person name="Jeffries T.W."/>
            <person name="Zinkel R."/>
            <person name="Barry K.W."/>
            <person name="Grigoriev I.V."/>
            <person name="Gasch A.P."/>
        </authorList>
    </citation>
    <scope>NUCLEOTIDE SEQUENCE [LARGE SCALE GENOMIC DNA]</scope>
    <source>
        <strain evidence="17">ATCC 10573 / BCRC 21748 / CBS 615 / JCM 9827 / NBRC 10315 / NRRL Y-1498 / VKM Y-70</strain>
    </source>
</reference>
<dbReference type="Gene3D" id="1.10.730.10">
    <property type="entry name" value="Isoleucyl-tRNA Synthetase, Domain 1"/>
    <property type="match status" value="2"/>
</dbReference>
<dbReference type="Gene3D" id="3.40.50.620">
    <property type="entry name" value="HUPs"/>
    <property type="match status" value="2"/>
</dbReference>
<dbReference type="eggNOG" id="KOG0435">
    <property type="taxonomic scope" value="Eukaryota"/>
</dbReference>
<feature type="domain" description="Aminoacyl-tRNA synthetase class Ia" evidence="12">
    <location>
        <begin position="492"/>
        <end position="611"/>
    </location>
</feature>
<evidence type="ECO:0000256" key="6">
    <source>
        <dbReference type="ARBA" id="ARBA00022840"/>
    </source>
</evidence>
<dbReference type="PANTHER" id="PTHR43740:SF2">
    <property type="entry name" value="LEUCINE--TRNA LIGASE, MITOCHONDRIAL"/>
    <property type="match status" value="1"/>
</dbReference>
<dbReference type="OrthoDB" id="15954at2759"/>
<keyword evidence="6 11" id="KW-0067">ATP-binding</keyword>
<evidence type="ECO:0000256" key="9">
    <source>
        <dbReference type="ARBA" id="ARBA00030520"/>
    </source>
</evidence>
<comment type="catalytic activity">
    <reaction evidence="10">
        <text>tRNA(Leu) + L-leucine + ATP = L-leucyl-tRNA(Leu) + AMP + diphosphate</text>
        <dbReference type="Rhea" id="RHEA:11688"/>
        <dbReference type="Rhea" id="RHEA-COMP:9613"/>
        <dbReference type="Rhea" id="RHEA-COMP:9622"/>
        <dbReference type="ChEBI" id="CHEBI:30616"/>
        <dbReference type="ChEBI" id="CHEBI:33019"/>
        <dbReference type="ChEBI" id="CHEBI:57427"/>
        <dbReference type="ChEBI" id="CHEBI:78442"/>
        <dbReference type="ChEBI" id="CHEBI:78494"/>
        <dbReference type="ChEBI" id="CHEBI:456215"/>
        <dbReference type="EC" id="6.1.1.4"/>
    </reaction>
</comment>
<dbReference type="HAMAP" id="MF_00049_B">
    <property type="entry name" value="Leu_tRNA_synth_B"/>
    <property type="match status" value="1"/>
</dbReference>
<dbReference type="GO" id="GO:0006429">
    <property type="term" value="P:leucyl-tRNA aminoacylation"/>
    <property type="evidence" value="ECO:0007669"/>
    <property type="project" value="InterPro"/>
</dbReference>
<dbReference type="GeneID" id="18249928"/>
<keyword evidence="5 11" id="KW-0547">Nucleotide-binding</keyword>
<keyword evidence="4 11" id="KW-0436">Ligase</keyword>
<keyword evidence="7 11" id="KW-0648">Protein biosynthesis</keyword>
<dbReference type="GO" id="GO:0032543">
    <property type="term" value="P:mitochondrial translation"/>
    <property type="evidence" value="ECO:0007669"/>
    <property type="project" value="TreeGrafter"/>
</dbReference>
<dbReference type="Proteomes" id="UP000000707">
    <property type="component" value="Unassembled WGS sequence"/>
</dbReference>
<feature type="domain" description="Methionyl/Leucyl tRNA synthetase" evidence="14">
    <location>
        <begin position="100"/>
        <end position="232"/>
    </location>
</feature>
<dbReference type="SUPFAM" id="SSF52374">
    <property type="entry name" value="Nucleotidylyl transferase"/>
    <property type="match status" value="1"/>
</dbReference>
<evidence type="ECO:0000256" key="11">
    <source>
        <dbReference type="RuleBase" id="RU363035"/>
    </source>
</evidence>
<dbReference type="FunFam" id="1.10.730.10:FF:000002">
    <property type="entry name" value="Leucine--tRNA ligase"/>
    <property type="match status" value="1"/>
</dbReference>
<gene>
    <name evidence="16" type="ORF">CANTEDRAFT_135986</name>
</gene>
<evidence type="ECO:0000259" key="12">
    <source>
        <dbReference type="Pfam" id="PF00133"/>
    </source>
</evidence>
<dbReference type="Pfam" id="PF08264">
    <property type="entry name" value="Anticodon_1"/>
    <property type="match status" value="1"/>
</dbReference>
<keyword evidence="8 11" id="KW-0030">Aminoacyl-tRNA synthetase</keyword>
<dbReference type="InterPro" id="IPR014729">
    <property type="entry name" value="Rossmann-like_a/b/a_fold"/>
</dbReference>
<dbReference type="InterPro" id="IPR002302">
    <property type="entry name" value="Leu-tRNA-ligase"/>
</dbReference>
<keyword evidence="17" id="KW-1185">Reference proteome</keyword>
<evidence type="ECO:0000256" key="5">
    <source>
        <dbReference type="ARBA" id="ARBA00022741"/>
    </source>
</evidence>
<dbReference type="STRING" id="590646.G3BAG5"/>
<dbReference type="NCBIfam" id="TIGR00396">
    <property type="entry name" value="leuS_bact"/>
    <property type="match status" value="1"/>
</dbReference>
<dbReference type="PRINTS" id="PR00985">
    <property type="entry name" value="TRNASYNTHLEU"/>
</dbReference>
<dbReference type="PANTHER" id="PTHR43740">
    <property type="entry name" value="LEUCYL-TRNA SYNTHETASE"/>
    <property type="match status" value="1"/>
</dbReference>
<evidence type="ECO:0000313" key="16">
    <source>
        <dbReference type="EMBL" id="EGV62054.1"/>
    </source>
</evidence>
<dbReference type="InterPro" id="IPR015413">
    <property type="entry name" value="Methionyl/Leucyl_tRNA_Synth"/>
</dbReference>
<dbReference type="InterPro" id="IPR025709">
    <property type="entry name" value="Leu_tRNA-synth_edit"/>
</dbReference>
<dbReference type="SUPFAM" id="SSF50677">
    <property type="entry name" value="ValRS/IleRS/LeuRS editing domain"/>
    <property type="match status" value="1"/>
</dbReference>
<sequence>MSSFATPTSSHSLSQVSAAGARFASAKIFELAGPRLLGVVSTCRIAASSISFFRAYSVSLNSLDAKWTKKWKQLTSNKGLNPKKFTIDDTADPFYALVMFPYPSGILHMGHVRVYTISDVISRFKRLQGKHVIHPMGWDAFGLPAENAAIERNINPRVWTESNIGKMKQQMELVLADFDWERELATCNPDYYKWTQKVFLLLHQHGLAYKKEAEINWDPVDKTVLANEQVDSNGRSWRSGAKVEKKNLSQWFIGITKYAEALNADLEVLQQWPDKVKAMQKHWIGESHGTEITIPINDSAFPTVDVFTSRPDTVFSIQFLALSLNHPITLKAAETDRELQSFIESAKNVDADSKDGYLLKNIKASRPLDPSDTKLEQYDMPVYVAPYVLNSYGSGAVMGCPAHDQRDFEFWKIHNPNVQVVVSVGPSQMKSSPNWKIPYCGKEGILHDNSTISNGVKDLRRYKGMDAKTAGDEITHVLEALGIGKKKTNYRIRDWLISRQRYWGAPIPIVYCDHCGTVPVPDSDLPVRLPDLQGNDFGKGNPLENLDSFVSTTCPSCGGHAKRDTDTMDTFMDSSWYFFRYLDSKNELEPFNKFKVNKHLPVDMYLGGIEHAILHLLYTRFISKFLGNIGMWEGNQLNNEPIVRLVTQGMVQGLTFIDPDTGKFLKPEEIDKSDPQNPMIIATGKVPLNSYEKMSKSKYNGVDPAETVQKYGADATRAHILFQAPISDSLNWNEDQIQGVDRWLRRVIALEDSIVNYDDSSKMGAKKQAFKNVNLNGIEYENIELTDLEVSLFNQTNEFIQKIDNSINVDLSFNTVISDLMKYTNTLTSAIKADERVSKALLVDAYKKLLVIMSPVTPCVAEESWEMLSLDLGIPWKSIMLEAFPEVQKIGSMSVNYNIFINGKSRLSFSQTKDFHLEAEEKILDTIFDHKVIHKFASRGKIKKIIKKSGLISLVLQK</sequence>
<evidence type="ECO:0000259" key="15">
    <source>
        <dbReference type="Pfam" id="PF13603"/>
    </source>
</evidence>
<comment type="similarity">
    <text evidence="2 11">Belongs to the class-I aminoacyl-tRNA synthetase family.</text>
</comment>
<dbReference type="EC" id="6.1.1.4" evidence="3"/>
<dbReference type="InterPro" id="IPR002300">
    <property type="entry name" value="aa-tRNA-synth_Ia"/>
</dbReference>
<organism evidence="17">
    <name type="scientific">Candida tenuis (strain ATCC 10573 / BCRC 21748 / CBS 615 / JCM 9827 / NBRC 10315 / NRRL Y-1498 / VKM Y-70)</name>
    <name type="common">Yeast</name>
    <name type="synonym">Yamadazyma tenuis</name>
    <dbReference type="NCBI Taxonomy" id="590646"/>
    <lineage>
        <taxon>Eukaryota</taxon>
        <taxon>Fungi</taxon>
        <taxon>Dikarya</taxon>
        <taxon>Ascomycota</taxon>
        <taxon>Saccharomycotina</taxon>
        <taxon>Pichiomycetes</taxon>
        <taxon>Debaryomycetaceae</taxon>
        <taxon>Yamadazyma</taxon>
    </lineage>
</organism>
<dbReference type="Pfam" id="PF13603">
    <property type="entry name" value="tRNA-synt_1_2"/>
    <property type="match status" value="1"/>
</dbReference>
<evidence type="ECO:0000256" key="7">
    <source>
        <dbReference type="ARBA" id="ARBA00022917"/>
    </source>
</evidence>